<evidence type="ECO:0000256" key="5">
    <source>
        <dbReference type="ARBA" id="ARBA00023125"/>
    </source>
</evidence>
<dbReference type="Gene3D" id="1.10.150.130">
    <property type="match status" value="1"/>
</dbReference>
<evidence type="ECO:0000256" key="6">
    <source>
        <dbReference type="ARBA" id="ARBA00023172"/>
    </source>
</evidence>
<proteinExistence type="inferred from homology"/>
<evidence type="ECO:0000256" key="3">
    <source>
        <dbReference type="ARBA" id="ARBA00022679"/>
    </source>
</evidence>
<sequence length="300" mass="35686">MKANPKELQEIYNLVCKTQWDLGRDESVKDRAKKIIEFWGKDTFITDIDESMLDGLVAMLRDKDLSNATINRYLSAISTMITFCLRRHGVYQLKRKPYISWLKEPKKKLRYVTHEEETQLINFLRSWNMKDDADFFIMLIDTGIRLSELQKLKVGNCYEDRIQLWDTKTDEPRGVPLTKRCQKIVERFSHEKKPSERLFRHFAQWRPNSSWRKVRKAMDLQHDKRFGIHACRRTLVHRLLNNDVPEKAVQQWVGHADTRMIERYGKVMSKRLTTFVNVLEPQSTNELEPTDSKEPLRKTS</sequence>
<keyword evidence="7" id="KW-1160">Virus entry into host cell</keyword>
<dbReference type="PANTHER" id="PTHR30349">
    <property type="entry name" value="PHAGE INTEGRASE-RELATED"/>
    <property type="match status" value="1"/>
</dbReference>
<keyword evidence="3" id="KW-0808">Transferase</keyword>
<organism evidence="9 10">
    <name type="scientific">uncultured phage_MedDCM-OCT-S42-C7</name>
    <dbReference type="NCBI Taxonomy" id="2741073"/>
    <lineage>
        <taxon>Viruses</taxon>
        <taxon>Duplodnaviria</taxon>
        <taxon>Heunggongvirae</taxon>
        <taxon>Uroviricota</taxon>
        <taxon>Caudoviricetes</taxon>
        <taxon>Autographivirales</taxon>
        <taxon>Sieqvirus</taxon>
        <taxon>Sieqvirus S42C7</taxon>
    </lineage>
</organism>
<dbReference type="InterPro" id="IPR010998">
    <property type="entry name" value="Integrase_recombinase_N"/>
</dbReference>
<dbReference type="InterPro" id="IPR013762">
    <property type="entry name" value="Integrase-like_cat_sf"/>
</dbReference>
<dbReference type="KEGG" id="vg:55412388"/>
<dbReference type="CDD" id="cd00796">
    <property type="entry name" value="INT_Rci_Hp1_C"/>
    <property type="match status" value="1"/>
</dbReference>
<dbReference type="GeneID" id="55412388"/>
<dbReference type="Proteomes" id="UP000505269">
    <property type="component" value="Segment"/>
</dbReference>
<evidence type="ECO:0000256" key="4">
    <source>
        <dbReference type="ARBA" id="ARBA00022801"/>
    </source>
</evidence>
<evidence type="ECO:0000256" key="2">
    <source>
        <dbReference type="ARBA" id="ARBA00016082"/>
    </source>
</evidence>
<dbReference type="InterPro" id="IPR011010">
    <property type="entry name" value="DNA_brk_join_enz"/>
</dbReference>
<keyword evidence="10" id="KW-1185">Reference proteome</keyword>
<keyword evidence="4" id="KW-0378">Hydrolase</keyword>
<evidence type="ECO:0000259" key="8">
    <source>
        <dbReference type="PROSITE" id="PS51898"/>
    </source>
</evidence>
<dbReference type="PANTHER" id="PTHR30349:SF41">
    <property type="entry name" value="INTEGRASE_RECOMBINASE PROTEIN MJ0367-RELATED"/>
    <property type="match status" value="1"/>
</dbReference>
<dbReference type="GO" id="GO:0075713">
    <property type="term" value="P:establishment of integrated proviral latency"/>
    <property type="evidence" value="ECO:0007669"/>
    <property type="project" value="UniProtKB-KW"/>
</dbReference>
<feature type="domain" description="Tyr recombinase" evidence="8">
    <location>
        <begin position="107"/>
        <end position="277"/>
    </location>
</feature>
<dbReference type="InterPro" id="IPR002104">
    <property type="entry name" value="Integrase_catalytic"/>
</dbReference>
<protein>
    <recommendedName>
        <fullName evidence="2">Integrase</fullName>
    </recommendedName>
</protein>
<dbReference type="EMBL" id="AP013541">
    <property type="protein sequence ID" value="BAQ94141.1"/>
    <property type="molecule type" value="Genomic_DNA"/>
</dbReference>
<accession>A0A6S4P7S1</accession>
<keyword evidence="7" id="KW-1179">Viral genome integration</keyword>
<dbReference type="SUPFAM" id="SSF56349">
    <property type="entry name" value="DNA breaking-rejoining enzymes"/>
    <property type="match status" value="1"/>
</dbReference>
<comment type="similarity">
    <text evidence="1">Belongs to the 'phage' integrase family.</text>
</comment>
<keyword evidence="5" id="KW-0238">DNA-binding</keyword>
<evidence type="ECO:0000313" key="10">
    <source>
        <dbReference type="Proteomes" id="UP000505269"/>
    </source>
</evidence>
<keyword evidence="7" id="KW-0229">DNA integration</keyword>
<dbReference type="GO" id="GO:0003677">
    <property type="term" value="F:DNA binding"/>
    <property type="evidence" value="ECO:0007669"/>
    <property type="project" value="UniProtKB-KW"/>
</dbReference>
<keyword evidence="6" id="KW-0233">DNA recombination</keyword>
<dbReference type="GO" id="GO:0044826">
    <property type="term" value="P:viral genome integration into host DNA"/>
    <property type="evidence" value="ECO:0007669"/>
    <property type="project" value="UniProtKB-KW"/>
</dbReference>
<evidence type="ECO:0000256" key="7">
    <source>
        <dbReference type="ARBA" id="ARBA00023195"/>
    </source>
</evidence>
<dbReference type="GO" id="GO:0015074">
    <property type="term" value="P:DNA integration"/>
    <property type="evidence" value="ECO:0007669"/>
    <property type="project" value="InterPro"/>
</dbReference>
<name>A0A6S4P7S1_9CAUD</name>
<dbReference type="GO" id="GO:0016740">
    <property type="term" value="F:transferase activity"/>
    <property type="evidence" value="ECO:0007669"/>
    <property type="project" value="UniProtKB-KW"/>
</dbReference>
<evidence type="ECO:0000313" key="9">
    <source>
        <dbReference type="EMBL" id="BAQ94141.1"/>
    </source>
</evidence>
<evidence type="ECO:0000256" key="1">
    <source>
        <dbReference type="ARBA" id="ARBA00008857"/>
    </source>
</evidence>
<dbReference type="InterPro" id="IPR050090">
    <property type="entry name" value="Tyrosine_recombinase_XerCD"/>
</dbReference>
<dbReference type="GO" id="GO:0006310">
    <property type="term" value="P:DNA recombination"/>
    <property type="evidence" value="ECO:0007669"/>
    <property type="project" value="UniProtKB-KW"/>
</dbReference>
<dbReference type="Pfam" id="PF00589">
    <property type="entry name" value="Phage_integrase"/>
    <property type="match status" value="1"/>
</dbReference>
<dbReference type="GO" id="GO:0016787">
    <property type="term" value="F:hydrolase activity"/>
    <property type="evidence" value="ECO:0007669"/>
    <property type="project" value="UniProtKB-KW"/>
</dbReference>
<dbReference type="PROSITE" id="PS51898">
    <property type="entry name" value="TYR_RECOMBINASE"/>
    <property type="match status" value="1"/>
</dbReference>
<dbReference type="Gene3D" id="1.10.443.10">
    <property type="entry name" value="Intergrase catalytic core"/>
    <property type="match status" value="1"/>
</dbReference>
<dbReference type="RefSeq" id="YP_009777683.1">
    <property type="nucleotide sequence ID" value="NC_047701.1"/>
</dbReference>
<reference evidence="9 10" key="1">
    <citation type="journal article" date="2013" name="PLoS Genet.">
        <title>Expanding the Marine Virosphere Using Metagenomics.</title>
        <authorList>
            <person name="Mizuno C.M."/>
            <person name="Rodriguez-Valera F."/>
            <person name="Kimes N.E."/>
            <person name="Ghai R."/>
        </authorList>
    </citation>
    <scope>NUCLEOTIDE SEQUENCE [LARGE SCALE GENOMIC DNA]</scope>
    <source>
        <strain evidence="9">UvMED-CGR-C97-MedDCM-OCT-S42-C7</strain>
    </source>
</reference>